<dbReference type="AlphaFoldDB" id="A0A6G1LC19"/>
<protein>
    <recommendedName>
        <fullName evidence="4">DNA topoisomerase (ATP-hydrolyzing)</fullName>
        <ecNumber evidence="4">5.6.2.2</ecNumber>
    </recommendedName>
</protein>
<evidence type="ECO:0000313" key="14">
    <source>
        <dbReference type="Proteomes" id="UP000799436"/>
    </source>
</evidence>
<dbReference type="InterPro" id="IPR013049">
    <property type="entry name" value="Spo11/TopoVI_A_N"/>
</dbReference>
<dbReference type="Proteomes" id="UP000799436">
    <property type="component" value="Unassembled WGS sequence"/>
</dbReference>
<dbReference type="PANTHER" id="PTHR10848:SF0">
    <property type="entry name" value="MEIOTIC RECOMBINATION PROTEIN SPO11"/>
    <property type="match status" value="1"/>
</dbReference>
<dbReference type="GO" id="GO:0000706">
    <property type="term" value="P:meiotic DNA double-strand break processing"/>
    <property type="evidence" value="ECO:0007669"/>
    <property type="project" value="TreeGrafter"/>
</dbReference>
<dbReference type="GO" id="GO:0007131">
    <property type="term" value="P:reciprocal meiotic recombination"/>
    <property type="evidence" value="ECO:0007669"/>
    <property type="project" value="TreeGrafter"/>
</dbReference>
<organism evidence="13 14">
    <name type="scientific">Teratosphaeria nubilosa</name>
    <dbReference type="NCBI Taxonomy" id="161662"/>
    <lineage>
        <taxon>Eukaryota</taxon>
        <taxon>Fungi</taxon>
        <taxon>Dikarya</taxon>
        <taxon>Ascomycota</taxon>
        <taxon>Pezizomycotina</taxon>
        <taxon>Dothideomycetes</taxon>
        <taxon>Dothideomycetidae</taxon>
        <taxon>Mycosphaerellales</taxon>
        <taxon>Teratosphaeriaceae</taxon>
        <taxon>Teratosphaeria</taxon>
    </lineage>
</organism>
<dbReference type="Pfam" id="PF21180">
    <property type="entry name" value="TOP6A-Spo11_Toprim"/>
    <property type="match status" value="1"/>
</dbReference>
<dbReference type="GO" id="GO:0003918">
    <property type="term" value="F:DNA topoisomerase type II (double strand cut, ATP-hydrolyzing) activity"/>
    <property type="evidence" value="ECO:0007669"/>
    <property type="project" value="UniProtKB-UniRule"/>
</dbReference>
<feature type="domain" description="Spo11/DNA topoisomerase VI subunit A N-terminal" evidence="11">
    <location>
        <begin position="12"/>
        <end position="47"/>
    </location>
</feature>
<evidence type="ECO:0000256" key="4">
    <source>
        <dbReference type="ARBA" id="ARBA00012895"/>
    </source>
</evidence>
<dbReference type="GO" id="GO:0000228">
    <property type="term" value="C:nuclear chromosome"/>
    <property type="evidence" value="ECO:0007669"/>
    <property type="project" value="TreeGrafter"/>
</dbReference>
<dbReference type="Gene3D" id="3.40.1360.10">
    <property type="match status" value="1"/>
</dbReference>
<dbReference type="EC" id="5.6.2.2" evidence="4"/>
<comment type="catalytic activity">
    <reaction evidence="1 10">
        <text>ATP-dependent breakage, passage and rejoining of double-stranded DNA.</text>
        <dbReference type="EC" id="5.6.2.2"/>
    </reaction>
</comment>
<accession>A0A6G1LC19</accession>
<evidence type="ECO:0000256" key="2">
    <source>
        <dbReference type="ARBA" id="ARBA00001946"/>
    </source>
</evidence>
<evidence type="ECO:0000313" key="13">
    <source>
        <dbReference type="EMBL" id="KAF2769764.1"/>
    </source>
</evidence>
<dbReference type="Pfam" id="PF04406">
    <property type="entry name" value="TP6A_N"/>
    <property type="match status" value="1"/>
</dbReference>
<dbReference type="InterPro" id="IPR036078">
    <property type="entry name" value="Spo11/TopoVI_A_sf"/>
</dbReference>
<evidence type="ECO:0000256" key="5">
    <source>
        <dbReference type="ARBA" id="ARBA00022723"/>
    </source>
</evidence>
<dbReference type="InterPro" id="IPR036388">
    <property type="entry name" value="WH-like_DNA-bd_sf"/>
</dbReference>
<evidence type="ECO:0000256" key="1">
    <source>
        <dbReference type="ARBA" id="ARBA00000185"/>
    </source>
</evidence>
<keyword evidence="6" id="KW-0460">Magnesium</keyword>
<feature type="active site" description="O-(5'-phospho-DNA)-tyrosine intermediate" evidence="10">
    <location>
        <position position="15"/>
    </location>
</feature>
<comment type="cofactor">
    <cofactor evidence="2">
        <name>Mg(2+)</name>
        <dbReference type="ChEBI" id="CHEBI:18420"/>
    </cofactor>
</comment>
<dbReference type="Gene3D" id="1.10.10.10">
    <property type="entry name" value="Winged helix-like DNA-binding domain superfamily/Winged helix DNA-binding domain"/>
    <property type="match status" value="1"/>
</dbReference>
<keyword evidence="8 10" id="KW-0238">DNA-binding</keyword>
<feature type="domain" description="Topoisomerase 6 subunit A/Spo11 TOPRIM" evidence="12">
    <location>
        <begin position="97"/>
        <end position="258"/>
    </location>
</feature>
<sequence length="272" mass="29882">MPAIFAMRHVLDIYYRDPALFGSQSHVDRYVDDIAFTFGVPRSSLNITAVAKGLVAGAFSLCRRDGSVVDARADREGTLLPNLRDVLSVDMKAVEWILVIEKEASFRSLASSPFWARVQSQGVIITGKGYPDIATRALLRYMSTPSPQNGFASPPVHGLMDFDPDGLAILSVYKHGSNALAHENADLVVPQIKHLSLRSTHVSLGSEDETASQALLTLTARDRRKAAKMLERERDENAKLELQRMLMLGVKAELQLLDAVPGGMQEVLGREL</sequence>
<dbReference type="InterPro" id="IPR034136">
    <property type="entry name" value="TOPRIM_Topo6A/Spo11"/>
</dbReference>
<name>A0A6G1LC19_9PEZI</name>
<keyword evidence="7 10" id="KW-0799">Topoisomerase</keyword>
<evidence type="ECO:0000256" key="8">
    <source>
        <dbReference type="ARBA" id="ARBA00023125"/>
    </source>
</evidence>
<evidence type="ECO:0000256" key="6">
    <source>
        <dbReference type="ARBA" id="ARBA00022842"/>
    </source>
</evidence>
<dbReference type="CDD" id="cd00223">
    <property type="entry name" value="TOPRIM_TopoIIB_SPO"/>
    <property type="match status" value="1"/>
</dbReference>
<gene>
    <name evidence="13" type="ORF">EJ03DRAFT_343208</name>
</gene>
<keyword evidence="5" id="KW-0479">Metal-binding</keyword>
<evidence type="ECO:0000259" key="11">
    <source>
        <dbReference type="Pfam" id="PF04406"/>
    </source>
</evidence>
<proteinExistence type="inferred from homology"/>
<dbReference type="GO" id="GO:0003677">
    <property type="term" value="F:DNA binding"/>
    <property type="evidence" value="ECO:0007669"/>
    <property type="project" value="UniProtKB-UniRule"/>
</dbReference>
<dbReference type="SUPFAM" id="SSF56726">
    <property type="entry name" value="DNA topoisomerase IV, alpha subunit"/>
    <property type="match status" value="1"/>
</dbReference>
<reference evidence="13" key="1">
    <citation type="journal article" date="2020" name="Stud. Mycol.">
        <title>101 Dothideomycetes genomes: a test case for predicting lifestyles and emergence of pathogens.</title>
        <authorList>
            <person name="Haridas S."/>
            <person name="Albert R."/>
            <person name="Binder M."/>
            <person name="Bloem J."/>
            <person name="Labutti K."/>
            <person name="Salamov A."/>
            <person name="Andreopoulos B."/>
            <person name="Baker S."/>
            <person name="Barry K."/>
            <person name="Bills G."/>
            <person name="Bluhm B."/>
            <person name="Cannon C."/>
            <person name="Castanera R."/>
            <person name="Culley D."/>
            <person name="Daum C."/>
            <person name="Ezra D."/>
            <person name="Gonzalez J."/>
            <person name="Henrissat B."/>
            <person name="Kuo A."/>
            <person name="Liang C."/>
            <person name="Lipzen A."/>
            <person name="Lutzoni F."/>
            <person name="Magnuson J."/>
            <person name="Mondo S."/>
            <person name="Nolan M."/>
            <person name="Ohm R."/>
            <person name="Pangilinan J."/>
            <person name="Park H.-J."/>
            <person name="Ramirez L."/>
            <person name="Alfaro M."/>
            <person name="Sun H."/>
            <person name="Tritt A."/>
            <person name="Yoshinaga Y."/>
            <person name="Zwiers L.-H."/>
            <person name="Turgeon B."/>
            <person name="Goodwin S."/>
            <person name="Spatafora J."/>
            <person name="Crous P."/>
            <person name="Grigoriev I."/>
        </authorList>
    </citation>
    <scope>NUCLEOTIDE SEQUENCE</scope>
    <source>
        <strain evidence="13">CBS 116005</strain>
    </source>
</reference>
<evidence type="ECO:0000259" key="12">
    <source>
        <dbReference type="Pfam" id="PF21180"/>
    </source>
</evidence>
<dbReference type="GO" id="GO:0046872">
    <property type="term" value="F:metal ion binding"/>
    <property type="evidence" value="ECO:0007669"/>
    <property type="project" value="UniProtKB-KW"/>
</dbReference>
<dbReference type="PROSITE" id="PS52041">
    <property type="entry name" value="TOPO_IIB"/>
    <property type="match status" value="1"/>
</dbReference>
<dbReference type="GO" id="GO:0005524">
    <property type="term" value="F:ATP binding"/>
    <property type="evidence" value="ECO:0007669"/>
    <property type="project" value="InterPro"/>
</dbReference>
<dbReference type="InterPro" id="IPR002815">
    <property type="entry name" value="Spo11/TopoVI_A"/>
</dbReference>
<evidence type="ECO:0000256" key="3">
    <source>
        <dbReference type="ARBA" id="ARBA00006559"/>
    </source>
</evidence>
<evidence type="ECO:0000256" key="7">
    <source>
        <dbReference type="ARBA" id="ARBA00023029"/>
    </source>
</evidence>
<dbReference type="GO" id="GO:0042138">
    <property type="term" value="P:meiotic DNA double-strand break formation"/>
    <property type="evidence" value="ECO:0007669"/>
    <property type="project" value="TreeGrafter"/>
</dbReference>
<dbReference type="EMBL" id="ML995831">
    <property type="protein sequence ID" value="KAF2769764.1"/>
    <property type="molecule type" value="Genomic_DNA"/>
</dbReference>
<evidence type="ECO:0000256" key="9">
    <source>
        <dbReference type="ARBA" id="ARBA00023235"/>
    </source>
</evidence>
<dbReference type="PANTHER" id="PTHR10848">
    <property type="entry name" value="MEIOTIC RECOMBINATION PROTEIN SPO11"/>
    <property type="match status" value="1"/>
</dbReference>
<keyword evidence="9 10" id="KW-0413">Isomerase</keyword>
<keyword evidence="14" id="KW-1185">Reference proteome</keyword>
<dbReference type="PRINTS" id="PR01550">
    <property type="entry name" value="TOP6AFAMILY"/>
</dbReference>
<dbReference type="OrthoDB" id="5377392at2759"/>
<comment type="similarity">
    <text evidence="3 10">Belongs to the TOP6A family.</text>
</comment>
<evidence type="ECO:0000256" key="10">
    <source>
        <dbReference type="PROSITE-ProRule" id="PRU01385"/>
    </source>
</evidence>